<feature type="signal peptide" evidence="1">
    <location>
        <begin position="1"/>
        <end position="25"/>
    </location>
</feature>
<comment type="caution">
    <text evidence="2">The sequence shown here is derived from an EMBL/GenBank/DDBJ whole genome shotgun (WGS) entry which is preliminary data.</text>
</comment>
<evidence type="ECO:0000313" key="3">
    <source>
        <dbReference type="Proteomes" id="UP001595923"/>
    </source>
</evidence>
<reference evidence="3" key="1">
    <citation type="journal article" date="2019" name="Int. J. Syst. Evol. Microbiol.">
        <title>The Global Catalogue of Microorganisms (GCM) 10K type strain sequencing project: providing services to taxonomists for standard genome sequencing and annotation.</title>
        <authorList>
            <consortium name="The Broad Institute Genomics Platform"/>
            <consortium name="The Broad Institute Genome Sequencing Center for Infectious Disease"/>
            <person name="Wu L."/>
            <person name="Ma J."/>
        </authorList>
    </citation>
    <scope>NUCLEOTIDE SEQUENCE [LARGE SCALE GENOMIC DNA]</scope>
    <source>
        <strain evidence="3">XZYJ18</strain>
    </source>
</reference>
<dbReference type="RefSeq" id="WP_378570544.1">
    <property type="nucleotide sequence ID" value="NZ_JBHSFQ010000001.1"/>
</dbReference>
<sequence>MSDLPHLPRFLLLPAALAGSLLVTACGGDTGPSQSELEAMIAPEASPGAAEADLTELAFDPDTVACAPLLQGDAPGAWETSAPREEVPAGEDADLRLRDTEGSGETAVSAQVVTPDGDRYDAATTAAGDGWAQLAFPSGFEAAPGEPGEGTYTVIWTSGDSDSAFISCDGFRIG</sequence>
<evidence type="ECO:0000256" key="1">
    <source>
        <dbReference type="SAM" id="SignalP"/>
    </source>
</evidence>
<name>A0ABV9DNL0_9ACTN</name>
<keyword evidence="1" id="KW-0732">Signal</keyword>
<keyword evidence="3" id="KW-1185">Reference proteome</keyword>
<feature type="chain" id="PRO_5046634817" description="Secreted protein" evidence="1">
    <location>
        <begin position="26"/>
        <end position="174"/>
    </location>
</feature>
<organism evidence="2 3">
    <name type="scientific">Nocardiopsis mangrovi</name>
    <dbReference type="NCBI Taxonomy" id="1179818"/>
    <lineage>
        <taxon>Bacteria</taxon>
        <taxon>Bacillati</taxon>
        <taxon>Actinomycetota</taxon>
        <taxon>Actinomycetes</taxon>
        <taxon>Streptosporangiales</taxon>
        <taxon>Nocardiopsidaceae</taxon>
        <taxon>Nocardiopsis</taxon>
    </lineage>
</organism>
<gene>
    <name evidence="2" type="ORF">ACFO4E_01000</name>
</gene>
<accession>A0ABV9DNL0</accession>
<protein>
    <recommendedName>
        <fullName evidence="4">Secreted protein</fullName>
    </recommendedName>
</protein>
<proteinExistence type="predicted"/>
<dbReference type="Proteomes" id="UP001595923">
    <property type="component" value="Unassembled WGS sequence"/>
</dbReference>
<evidence type="ECO:0000313" key="2">
    <source>
        <dbReference type="EMBL" id="MFC4560425.1"/>
    </source>
</evidence>
<evidence type="ECO:0008006" key="4">
    <source>
        <dbReference type="Google" id="ProtNLM"/>
    </source>
</evidence>
<dbReference type="EMBL" id="JBHSFQ010000001">
    <property type="protein sequence ID" value="MFC4560425.1"/>
    <property type="molecule type" value="Genomic_DNA"/>
</dbReference>